<gene>
    <name evidence="13" type="primary">lptF</name>
    <name evidence="13" type="ORF">ABVT43_00070</name>
</gene>
<proteinExistence type="inferred from homology"/>
<feature type="transmembrane region" description="Helical" evidence="12">
    <location>
        <begin position="339"/>
        <end position="357"/>
    </location>
</feature>
<keyword evidence="5" id="KW-0813">Transport</keyword>
<dbReference type="InterPro" id="IPR005495">
    <property type="entry name" value="LptG/LptF_permease"/>
</dbReference>
<dbReference type="InterPro" id="IPR030922">
    <property type="entry name" value="LptF"/>
</dbReference>
<feature type="transmembrane region" description="Helical" evidence="12">
    <location>
        <begin position="309"/>
        <end position="327"/>
    </location>
</feature>
<evidence type="ECO:0000256" key="2">
    <source>
        <dbReference type="ARBA" id="ARBA00004429"/>
    </source>
</evidence>
<dbReference type="PANTHER" id="PTHR33529">
    <property type="entry name" value="SLR0882 PROTEIN-RELATED"/>
    <property type="match status" value="1"/>
</dbReference>
<evidence type="ECO:0000256" key="8">
    <source>
        <dbReference type="ARBA" id="ARBA00022692"/>
    </source>
</evidence>
<accession>A0ABV2BNK3</accession>
<dbReference type="PANTHER" id="PTHR33529:SF7">
    <property type="entry name" value="LIPOPOLYSACCHARIDE EXPORT SYSTEM PERMEASE PROTEIN LPTF"/>
    <property type="match status" value="1"/>
</dbReference>
<keyword evidence="8 12" id="KW-0812">Transmembrane</keyword>
<evidence type="ECO:0000313" key="13">
    <source>
        <dbReference type="EMBL" id="MET1253512.1"/>
    </source>
</evidence>
<keyword evidence="6" id="KW-1003">Cell membrane</keyword>
<reference evidence="13 14" key="1">
    <citation type="submission" date="2024-06" db="EMBL/GenBank/DDBJ databases">
        <authorList>
            <person name="Li F."/>
        </authorList>
    </citation>
    <scope>NUCLEOTIDE SEQUENCE [LARGE SCALE GENOMIC DNA]</scope>
    <source>
        <strain evidence="13 14">GXAS 311</strain>
    </source>
</reference>
<dbReference type="Pfam" id="PF03739">
    <property type="entry name" value="LptF_LptG"/>
    <property type="match status" value="1"/>
</dbReference>
<dbReference type="EMBL" id="JBEVCJ010000001">
    <property type="protein sequence ID" value="MET1253512.1"/>
    <property type="molecule type" value="Genomic_DNA"/>
</dbReference>
<keyword evidence="14" id="KW-1185">Reference proteome</keyword>
<evidence type="ECO:0000313" key="14">
    <source>
        <dbReference type="Proteomes" id="UP001548189"/>
    </source>
</evidence>
<keyword evidence="10 12" id="KW-0472">Membrane</keyword>
<evidence type="ECO:0000256" key="4">
    <source>
        <dbReference type="ARBA" id="ARBA00014213"/>
    </source>
</evidence>
<evidence type="ECO:0000256" key="9">
    <source>
        <dbReference type="ARBA" id="ARBA00022989"/>
    </source>
</evidence>
<feature type="transmembrane region" description="Helical" evidence="12">
    <location>
        <begin position="12"/>
        <end position="32"/>
    </location>
</feature>
<feature type="transmembrane region" description="Helical" evidence="12">
    <location>
        <begin position="52"/>
        <end position="77"/>
    </location>
</feature>
<dbReference type="NCBIfam" id="TIGR04407">
    <property type="entry name" value="LptF_YjgP"/>
    <property type="match status" value="1"/>
</dbReference>
<feature type="transmembrane region" description="Helical" evidence="12">
    <location>
        <begin position="276"/>
        <end position="297"/>
    </location>
</feature>
<evidence type="ECO:0000256" key="12">
    <source>
        <dbReference type="SAM" id="Phobius"/>
    </source>
</evidence>
<feature type="transmembrane region" description="Helical" evidence="12">
    <location>
        <begin position="98"/>
        <end position="120"/>
    </location>
</feature>
<evidence type="ECO:0000256" key="1">
    <source>
        <dbReference type="ARBA" id="ARBA00002265"/>
    </source>
</evidence>
<evidence type="ECO:0000256" key="3">
    <source>
        <dbReference type="ARBA" id="ARBA00007725"/>
    </source>
</evidence>
<keyword evidence="9 12" id="KW-1133">Transmembrane helix</keyword>
<comment type="similarity">
    <text evidence="3">Belongs to the LptF/LptG family.</text>
</comment>
<dbReference type="Proteomes" id="UP001548189">
    <property type="component" value="Unassembled WGS sequence"/>
</dbReference>
<evidence type="ECO:0000256" key="6">
    <source>
        <dbReference type="ARBA" id="ARBA00022475"/>
    </source>
</evidence>
<dbReference type="RefSeq" id="WP_353873053.1">
    <property type="nucleotide sequence ID" value="NZ_JBEVCJ010000001.1"/>
</dbReference>
<evidence type="ECO:0000256" key="5">
    <source>
        <dbReference type="ARBA" id="ARBA00022448"/>
    </source>
</evidence>
<evidence type="ECO:0000256" key="10">
    <source>
        <dbReference type="ARBA" id="ARBA00023136"/>
    </source>
</evidence>
<sequence>MILKRYINNEILRTTGAILVVLILIFISTRFIKYIQLAVDGTISSDAVFSLLGLQIPGVAGFLLPMSFYIAILLTLGRLYSEHEMAIIKSAGIGEKQLADFVFPMALVLALLAGCLSLIITPWANQQVNLIMAAEKAEAKFGVFTPGRFQENSTKTGVMFANSKNNEGVIHGVFALSGFNDPEASLQIQVARSAQIKSAEQIDIAVPDQTKENFLAMQDGLTYVFNPFKKQWQISEYDSYFMRIKADATESPSKKSKALSTLQLLQNPQPADWAELHWRISAPISILILCYLAIPLARSAPRKGKFSRLFPAIMVYLVYALLLMNGRRLIESQAIPVEMGFWWIHLSAIIFTWWMFAERITLTKYRKVSS</sequence>
<comment type="subunit">
    <text evidence="11">Component of the lipopolysaccharide transport and assembly complex. The LptBFG transporter is composed of two ATP-binding proteins (LptB) and two transmembrane proteins (LptF and LptG).</text>
</comment>
<comment type="caution">
    <text evidence="13">The sequence shown here is derived from an EMBL/GenBank/DDBJ whole genome shotgun (WGS) entry which is preliminary data.</text>
</comment>
<protein>
    <recommendedName>
        <fullName evidence="4">Lipopolysaccharide export system permease protein LptF</fullName>
    </recommendedName>
</protein>
<comment type="subcellular location">
    <subcellularLocation>
        <location evidence="2">Cell inner membrane</location>
        <topology evidence="2">Multi-pass membrane protein</topology>
    </subcellularLocation>
</comment>
<evidence type="ECO:0000256" key="7">
    <source>
        <dbReference type="ARBA" id="ARBA00022519"/>
    </source>
</evidence>
<evidence type="ECO:0000256" key="11">
    <source>
        <dbReference type="ARBA" id="ARBA00026081"/>
    </source>
</evidence>
<organism evidence="13 14">
    <name type="scientific">Aliikangiella maris</name>
    <dbReference type="NCBI Taxonomy" id="3162458"/>
    <lineage>
        <taxon>Bacteria</taxon>
        <taxon>Pseudomonadati</taxon>
        <taxon>Pseudomonadota</taxon>
        <taxon>Gammaproteobacteria</taxon>
        <taxon>Oceanospirillales</taxon>
        <taxon>Pleioneaceae</taxon>
        <taxon>Aliikangiella</taxon>
    </lineage>
</organism>
<comment type="function">
    <text evidence="1">Part of the ABC transporter complex LptBFG involved in the translocation of lipopolysaccharide (LPS) from the inner membrane to the outer membrane.</text>
</comment>
<name>A0ABV2BNK3_9GAMM</name>
<keyword evidence="7" id="KW-0997">Cell inner membrane</keyword>